<protein>
    <submittedName>
        <fullName evidence="3">RND transporter</fullName>
    </submittedName>
</protein>
<evidence type="ECO:0000256" key="2">
    <source>
        <dbReference type="RuleBase" id="RU362097"/>
    </source>
</evidence>
<organism evidence="3 4">
    <name type="scientific">Croceicoccus naphthovorans</name>
    <dbReference type="NCBI Taxonomy" id="1348774"/>
    <lineage>
        <taxon>Bacteria</taxon>
        <taxon>Pseudomonadati</taxon>
        <taxon>Pseudomonadota</taxon>
        <taxon>Alphaproteobacteria</taxon>
        <taxon>Sphingomonadales</taxon>
        <taxon>Erythrobacteraceae</taxon>
        <taxon>Croceicoccus</taxon>
    </lineage>
</organism>
<dbReference type="SUPFAM" id="SSF56954">
    <property type="entry name" value="Outer membrane efflux proteins (OEP)"/>
    <property type="match status" value="1"/>
</dbReference>
<gene>
    <name evidence="3" type="ORF">AB433_05145</name>
</gene>
<dbReference type="InterPro" id="IPR003423">
    <property type="entry name" value="OMP_efflux"/>
</dbReference>
<accession>A0A0G3XLR2</accession>
<dbReference type="PANTHER" id="PTHR30203">
    <property type="entry name" value="OUTER MEMBRANE CATION EFFLUX PROTEIN"/>
    <property type="match status" value="1"/>
</dbReference>
<evidence type="ECO:0000313" key="4">
    <source>
        <dbReference type="Proteomes" id="UP000035287"/>
    </source>
</evidence>
<dbReference type="GO" id="GO:0015562">
    <property type="term" value="F:efflux transmembrane transporter activity"/>
    <property type="evidence" value="ECO:0007669"/>
    <property type="project" value="InterPro"/>
</dbReference>
<dbReference type="EMBL" id="CP011770">
    <property type="protein sequence ID" value="AKM11551.1"/>
    <property type="molecule type" value="Genomic_DNA"/>
</dbReference>
<dbReference type="Proteomes" id="UP000035287">
    <property type="component" value="Chromosome"/>
</dbReference>
<evidence type="ECO:0000313" key="3">
    <source>
        <dbReference type="EMBL" id="AKM11551.1"/>
    </source>
</evidence>
<dbReference type="NCBIfam" id="TIGR01845">
    <property type="entry name" value="outer_NodT"/>
    <property type="match status" value="1"/>
</dbReference>
<keyword evidence="4" id="KW-1185">Reference proteome</keyword>
<dbReference type="Pfam" id="PF02321">
    <property type="entry name" value="OEP"/>
    <property type="match status" value="2"/>
</dbReference>
<keyword evidence="2" id="KW-0449">Lipoprotein</keyword>
<dbReference type="Gene3D" id="1.20.1600.10">
    <property type="entry name" value="Outer membrane efflux proteins (OEP)"/>
    <property type="match status" value="1"/>
</dbReference>
<comment type="subcellular location">
    <subcellularLocation>
        <location evidence="2">Cell membrane</location>
        <topology evidence="2">Lipid-anchor</topology>
    </subcellularLocation>
</comment>
<dbReference type="PANTHER" id="PTHR30203:SF32">
    <property type="entry name" value="CATION EFFLUX SYSTEM PROTEIN CUSC"/>
    <property type="match status" value="1"/>
</dbReference>
<dbReference type="InterPro" id="IPR010131">
    <property type="entry name" value="MdtP/NodT-like"/>
</dbReference>
<evidence type="ECO:0000256" key="1">
    <source>
        <dbReference type="ARBA" id="ARBA00007613"/>
    </source>
</evidence>
<dbReference type="PROSITE" id="PS51257">
    <property type="entry name" value="PROKAR_LIPOPROTEIN"/>
    <property type="match status" value="1"/>
</dbReference>
<reference evidence="3 4" key="1">
    <citation type="submission" date="2015-06" db="EMBL/GenBank/DDBJ databases">
        <authorList>
            <person name="Zeng Y."/>
            <person name="Huang Y."/>
        </authorList>
    </citation>
    <scope>NUCLEOTIDE SEQUENCE [LARGE SCALE GENOMIC DNA]</scope>
    <source>
        <strain evidence="3 4">PQ-2</strain>
    </source>
</reference>
<comment type="similarity">
    <text evidence="1 2">Belongs to the outer membrane factor (OMF) (TC 1.B.17) family.</text>
</comment>
<keyword evidence="2" id="KW-0564">Palmitate</keyword>
<dbReference type="PATRIC" id="fig|1348774.3.peg.1079"/>
<dbReference type="GO" id="GO:0005886">
    <property type="term" value="C:plasma membrane"/>
    <property type="evidence" value="ECO:0007669"/>
    <property type="project" value="UniProtKB-SubCell"/>
</dbReference>
<dbReference type="KEGG" id="cna:AB433_05145"/>
<sequence length="479" mass="50213">MRKAVLVLALSALSACTVGPDYERPAVSGEVGAWSLPDVETGTLAAEPWREMDDPVLTALIEQALAANLDIAIAEARLRQARAGLDAARGGRLPQVQAMGSATRQRLSENGQLPVGAIPGFAPEYSLYDAGFDASWELDLWGGNRRAVEAAQDRLAASQALRQEARLRVVAEVVRAYSELRQAQAEQAIRVRRVEASGTIAQLSRQSFEVGEIGRSEAANAEAAAKAEAARSPESDARARAAANALALMTAQPPEAMADLLASPADLPEPPAAVQAGLRADVLRRRPDVIAAEAQLAAATADVGVQTAELFPKISLLGSIGQQARTIGDLADSGSTRFTVGPSLSWPIFAGGRIRAQIRAAGARAEEAGAEYEKAVLGALADSETALNRYNAALAGWQDLVAARERAEVALQMARQRYEAGEDSRIQYNQARLAFAEADLAAVQAKAQAIEAHAALVKALGGGVAPDDETATGSDFSAN</sequence>
<keyword evidence="2" id="KW-1134">Transmembrane beta strand</keyword>
<name>A0A0G3XLR2_9SPHN</name>
<dbReference type="STRING" id="1348774.AB433_05145"/>
<dbReference type="OrthoDB" id="9783100at2"/>
<keyword evidence="2" id="KW-0472">Membrane</keyword>
<dbReference type="AlphaFoldDB" id="A0A0G3XLR2"/>
<proteinExistence type="inferred from homology"/>
<keyword evidence="2" id="KW-0812">Transmembrane</keyword>
<dbReference type="Gene3D" id="2.20.200.10">
    <property type="entry name" value="Outer membrane efflux proteins (OEP)"/>
    <property type="match status" value="1"/>
</dbReference>